<comment type="function">
    <text evidence="3">Acyl-CoA synthases catalyze the initial reaction in fatty acid metabolism, by forming a thioester with CoA. Has some preference toward medium-chain substrates. Plays a role in adipocyte differentiation.</text>
</comment>
<comment type="catalytic activity">
    <reaction evidence="6">
        <text>a medium-chain fatty acid + ATP + CoA = a medium-chain fatty acyl-CoA + AMP + diphosphate</text>
        <dbReference type="Rhea" id="RHEA:48340"/>
        <dbReference type="ChEBI" id="CHEBI:30616"/>
        <dbReference type="ChEBI" id="CHEBI:33019"/>
        <dbReference type="ChEBI" id="CHEBI:57287"/>
        <dbReference type="ChEBI" id="CHEBI:59558"/>
        <dbReference type="ChEBI" id="CHEBI:90546"/>
        <dbReference type="ChEBI" id="CHEBI:456215"/>
        <dbReference type="EC" id="6.2.1.2"/>
    </reaction>
</comment>
<dbReference type="Gene3D" id="3.40.50.980">
    <property type="match status" value="1"/>
</dbReference>
<keyword evidence="2" id="KW-0436">Ligase</keyword>
<evidence type="ECO:0000256" key="3">
    <source>
        <dbReference type="ARBA" id="ARBA00037247"/>
    </source>
</evidence>
<dbReference type="GO" id="GO:0006631">
    <property type="term" value="P:fatty acid metabolic process"/>
    <property type="evidence" value="ECO:0007669"/>
    <property type="project" value="TreeGrafter"/>
</dbReference>
<dbReference type="Pfam" id="PF00501">
    <property type="entry name" value="AMP-binding"/>
    <property type="match status" value="1"/>
</dbReference>
<dbReference type="PANTHER" id="PTHR43201">
    <property type="entry name" value="ACYL-COA SYNTHETASE"/>
    <property type="match status" value="1"/>
</dbReference>
<proteinExistence type="inferred from homology"/>
<comment type="catalytic activity">
    <reaction evidence="5">
        <text>octanoate + ATP + CoA = octanoyl-CoA + AMP + diphosphate</text>
        <dbReference type="Rhea" id="RHEA:33631"/>
        <dbReference type="ChEBI" id="CHEBI:25646"/>
        <dbReference type="ChEBI" id="CHEBI:30616"/>
        <dbReference type="ChEBI" id="CHEBI:33019"/>
        <dbReference type="ChEBI" id="CHEBI:57287"/>
        <dbReference type="ChEBI" id="CHEBI:57386"/>
        <dbReference type="ChEBI" id="CHEBI:456215"/>
    </reaction>
</comment>
<organism evidence="8">
    <name type="scientific">Lepeophtheirus salmonis</name>
    <name type="common">Salmon louse</name>
    <name type="synonym">Caligus salmonis</name>
    <dbReference type="NCBI Taxonomy" id="72036"/>
    <lineage>
        <taxon>Eukaryota</taxon>
        <taxon>Metazoa</taxon>
        <taxon>Ecdysozoa</taxon>
        <taxon>Arthropoda</taxon>
        <taxon>Crustacea</taxon>
        <taxon>Multicrustacea</taxon>
        <taxon>Hexanauplia</taxon>
        <taxon>Copepoda</taxon>
        <taxon>Siphonostomatoida</taxon>
        <taxon>Caligidae</taxon>
        <taxon>Lepeophtheirus</taxon>
    </lineage>
</organism>
<comment type="similarity">
    <text evidence="1">Belongs to the ATP-dependent AMP-binding enzyme family.</text>
</comment>
<name>A0A0K2TMM1_LEPSM</name>
<dbReference type="InterPro" id="IPR000873">
    <property type="entry name" value="AMP-dep_synth/lig_dom"/>
</dbReference>
<evidence type="ECO:0000256" key="6">
    <source>
        <dbReference type="ARBA" id="ARBA00048277"/>
    </source>
</evidence>
<dbReference type="OrthoDB" id="10253115at2759"/>
<protein>
    <recommendedName>
        <fullName evidence="4">Medium-chain acyl-CoA ligase ACSF2, mitochondrial</fullName>
    </recommendedName>
</protein>
<dbReference type="SUPFAM" id="SSF56801">
    <property type="entry name" value="Acetyl-CoA synthetase-like"/>
    <property type="match status" value="1"/>
</dbReference>
<evidence type="ECO:0000313" key="8">
    <source>
        <dbReference type="EMBL" id="CDW27154.1"/>
    </source>
</evidence>
<evidence type="ECO:0000259" key="7">
    <source>
        <dbReference type="Pfam" id="PF00501"/>
    </source>
</evidence>
<evidence type="ECO:0000256" key="4">
    <source>
        <dbReference type="ARBA" id="ARBA00039638"/>
    </source>
</evidence>
<sequence length="116" mass="13231">MIAIWAPNSYEWYLMQCASAIAGCVLVNVNPAFQKDELHYVLNKVPVKGLVCPSTFKTQKYYELISEVVPEKTSCKPGEINSESAPLFKSVIIIESPSYKEQEFKLVSRFYINFQI</sequence>
<evidence type="ECO:0000256" key="1">
    <source>
        <dbReference type="ARBA" id="ARBA00006432"/>
    </source>
</evidence>
<accession>A0A0K2TMM1</accession>
<feature type="domain" description="AMP-dependent synthetase/ligase" evidence="7">
    <location>
        <begin position="2"/>
        <end position="70"/>
    </location>
</feature>
<dbReference type="GO" id="GO:0031956">
    <property type="term" value="F:medium-chain fatty acid-CoA ligase activity"/>
    <property type="evidence" value="ECO:0007669"/>
    <property type="project" value="UniProtKB-EC"/>
</dbReference>
<dbReference type="EMBL" id="HACA01009793">
    <property type="protein sequence ID" value="CDW27154.1"/>
    <property type="molecule type" value="Transcribed_RNA"/>
</dbReference>
<dbReference type="AlphaFoldDB" id="A0A0K2TMM1"/>
<reference evidence="8" key="1">
    <citation type="submission" date="2014-05" db="EMBL/GenBank/DDBJ databases">
        <authorList>
            <person name="Chronopoulou M."/>
        </authorList>
    </citation>
    <scope>NUCLEOTIDE SEQUENCE</scope>
    <source>
        <tissue evidence="8">Whole organism</tissue>
    </source>
</reference>
<evidence type="ECO:0000256" key="2">
    <source>
        <dbReference type="ARBA" id="ARBA00022598"/>
    </source>
</evidence>
<evidence type="ECO:0000256" key="5">
    <source>
        <dbReference type="ARBA" id="ARBA00047319"/>
    </source>
</evidence>
<dbReference type="PANTHER" id="PTHR43201:SF5">
    <property type="entry name" value="MEDIUM-CHAIN ACYL-COA LIGASE ACSF2, MITOCHONDRIAL"/>
    <property type="match status" value="1"/>
</dbReference>